<feature type="transmembrane region" description="Helical" evidence="6">
    <location>
        <begin position="295"/>
        <end position="315"/>
    </location>
</feature>
<feature type="transmembrane region" description="Helical" evidence="6">
    <location>
        <begin position="732"/>
        <end position="759"/>
    </location>
</feature>
<dbReference type="OrthoDB" id="3223244at2"/>
<dbReference type="AlphaFoldDB" id="A0A4R4NRG6"/>
<evidence type="ECO:0000313" key="9">
    <source>
        <dbReference type="Proteomes" id="UP000295431"/>
    </source>
</evidence>
<evidence type="ECO:0000256" key="1">
    <source>
        <dbReference type="ARBA" id="ARBA00004651"/>
    </source>
</evidence>
<feature type="domain" description="ABC3 transporter permease C-terminal" evidence="7">
    <location>
        <begin position="244"/>
        <end position="362"/>
    </location>
</feature>
<evidence type="ECO:0000313" key="8">
    <source>
        <dbReference type="EMBL" id="TDC12208.1"/>
    </source>
</evidence>
<dbReference type="PANTHER" id="PTHR30287">
    <property type="entry name" value="MEMBRANE COMPONENT OF PREDICTED ABC SUPERFAMILY METABOLITE UPTAKE TRANSPORTER"/>
    <property type="match status" value="1"/>
</dbReference>
<feature type="domain" description="ABC3 transporter permease C-terminal" evidence="7">
    <location>
        <begin position="691"/>
        <end position="797"/>
    </location>
</feature>
<reference evidence="8 9" key="1">
    <citation type="submission" date="2019-03" db="EMBL/GenBank/DDBJ databases">
        <title>Draft genome sequences of novel Actinobacteria.</title>
        <authorList>
            <person name="Sahin N."/>
            <person name="Ay H."/>
            <person name="Saygin H."/>
        </authorList>
    </citation>
    <scope>NUCLEOTIDE SEQUENCE [LARGE SCALE GENOMIC DNA]</scope>
    <source>
        <strain evidence="8 9">DSM 45347</strain>
    </source>
</reference>
<dbReference type="PROSITE" id="PS51257">
    <property type="entry name" value="PROKAR_LIPOPROTEIN"/>
    <property type="match status" value="1"/>
</dbReference>
<evidence type="ECO:0000259" key="7">
    <source>
        <dbReference type="Pfam" id="PF02687"/>
    </source>
</evidence>
<dbReference type="EMBL" id="SMJW01000139">
    <property type="protein sequence ID" value="TDC12208.1"/>
    <property type="molecule type" value="Genomic_DNA"/>
</dbReference>
<keyword evidence="9" id="KW-1185">Reference proteome</keyword>
<dbReference type="GO" id="GO:0005886">
    <property type="term" value="C:plasma membrane"/>
    <property type="evidence" value="ECO:0007669"/>
    <property type="project" value="UniProtKB-SubCell"/>
</dbReference>
<comment type="subcellular location">
    <subcellularLocation>
        <location evidence="1">Cell membrane</location>
        <topology evidence="1">Multi-pass membrane protein</topology>
    </subcellularLocation>
</comment>
<evidence type="ECO:0000256" key="3">
    <source>
        <dbReference type="ARBA" id="ARBA00022692"/>
    </source>
</evidence>
<feature type="transmembrane region" description="Helical" evidence="6">
    <location>
        <begin position="408"/>
        <end position="431"/>
    </location>
</feature>
<feature type="transmembrane region" description="Helical" evidence="6">
    <location>
        <begin position="460"/>
        <end position="484"/>
    </location>
</feature>
<evidence type="ECO:0000256" key="5">
    <source>
        <dbReference type="ARBA" id="ARBA00023136"/>
    </source>
</evidence>
<dbReference type="Pfam" id="PF02687">
    <property type="entry name" value="FtsX"/>
    <property type="match status" value="2"/>
</dbReference>
<proteinExistence type="predicted"/>
<dbReference type="InterPro" id="IPR038766">
    <property type="entry name" value="Membrane_comp_ABC_pdt"/>
</dbReference>
<organism evidence="8 9">
    <name type="scientific">Actinomadura bangladeshensis</name>
    <dbReference type="NCBI Taxonomy" id="453573"/>
    <lineage>
        <taxon>Bacteria</taxon>
        <taxon>Bacillati</taxon>
        <taxon>Actinomycetota</taxon>
        <taxon>Actinomycetes</taxon>
        <taxon>Streptosporangiales</taxon>
        <taxon>Thermomonosporaceae</taxon>
        <taxon>Actinomadura</taxon>
    </lineage>
</organism>
<comment type="caution">
    <text evidence="8">The sequence shown here is derived from an EMBL/GenBank/DDBJ whole genome shotgun (WGS) entry which is preliminary data.</text>
</comment>
<dbReference type="RefSeq" id="WP_131942509.1">
    <property type="nucleotide sequence ID" value="NZ_BAAAMX010000030.1"/>
</dbReference>
<protein>
    <submittedName>
        <fullName evidence="8">ABC transporter permease</fullName>
    </submittedName>
</protein>
<evidence type="ECO:0000256" key="4">
    <source>
        <dbReference type="ARBA" id="ARBA00022989"/>
    </source>
</evidence>
<keyword evidence="5 6" id="KW-0472">Membrane</keyword>
<evidence type="ECO:0000256" key="2">
    <source>
        <dbReference type="ARBA" id="ARBA00022475"/>
    </source>
</evidence>
<keyword evidence="4 6" id="KW-1133">Transmembrane helix</keyword>
<feature type="transmembrane region" description="Helical" evidence="6">
    <location>
        <begin position="383"/>
        <end position="402"/>
    </location>
</feature>
<feature type="transmembrane region" description="Helical" evidence="6">
    <location>
        <begin position="335"/>
        <end position="355"/>
    </location>
</feature>
<name>A0A4R4NRG6_9ACTN</name>
<gene>
    <name evidence="8" type="ORF">E1284_24635</name>
</gene>
<accession>A0A4R4NRG6</accession>
<evidence type="ECO:0000256" key="6">
    <source>
        <dbReference type="SAM" id="Phobius"/>
    </source>
</evidence>
<feature type="transmembrane region" description="Helical" evidence="6">
    <location>
        <begin position="688"/>
        <end position="711"/>
    </location>
</feature>
<dbReference type="PANTHER" id="PTHR30287:SF1">
    <property type="entry name" value="INNER MEMBRANE PROTEIN"/>
    <property type="match status" value="1"/>
</dbReference>
<sequence>MKSRGAFAGIFASLLFAAALIGACGVLLESAWRAHGPVERYAAAPAVVTGPRSVAAQVKQLGDASAEQSRPLAERSRVPVGAADRLRAVPGVRGVVADVSFPVVVSSGRTLTGHGWDSAVLRPYALSAGRAPGAADEVVVSRSAGVEVGASVQVQTNGTPRPYRVSGLVADGPGAAFFTPATAAALYGHPGQADALAVLGDADENALRKAAAGLTVATGAARGDVENPAVAAAAPDILEIGASLGGVAVMTAFVVVGGLVVLSVRERRREFAMLRAIGATPWQVRGRLVRETLKAGVPAALLGGALSLALGAAMHTAMAREDVLPDGFGLSLSPLPALAAIAITLPAAVGTALVASLRPSRIRPVEALGEAAVESADLPRWRVITGVVFLVVGVNALGFSTASSGPAAIAAIGGLVMSLIVATAFLGPLLARYGGRVLGGAAQAVAPVTGRLARHGSTAAALRAGSIITPVALAVAFAGTQLFAQMTLVRATTEQAAAADRADQVVVSSGPGLPPDVAEAVRRVPGVTAATPVNRTTVVMKVKELGEETLTSLPARGIGASADATLDPDVTSGSLRDLRGSTVALGSDVAGGLHVGSTTPLWLGDGTRIDARVVAVYDRGLGLGDVLLPHDIVAAHTSTGLDDHVLVRGSADLSAVTSAYTGVQAIDRDAYGASLSQEIRLQGFFNRIVVAAIGGFILIGVVTTLALATVARRRELRLLRLVGTTRRQVLRMLRLEAAIVLGTGIVLGAAIAAVTLMAFAMAVRGLPLPAISPAACAAVLLTVAVSGGAAVLLPARAMLPRRTS</sequence>
<feature type="transmembrane region" description="Helical" evidence="6">
    <location>
        <begin position="771"/>
        <end position="793"/>
    </location>
</feature>
<keyword evidence="3 6" id="KW-0812">Transmembrane</keyword>
<dbReference type="Proteomes" id="UP000295431">
    <property type="component" value="Unassembled WGS sequence"/>
</dbReference>
<keyword evidence="2" id="KW-1003">Cell membrane</keyword>
<feature type="transmembrane region" description="Helical" evidence="6">
    <location>
        <begin position="244"/>
        <end position="264"/>
    </location>
</feature>
<dbReference type="InterPro" id="IPR003838">
    <property type="entry name" value="ABC3_permease_C"/>
</dbReference>